<organism evidence="1 2">
    <name type="scientific">Hydrogenobacter thermophilus (strain DSM 6534 / IAM 12695 / TK-6)</name>
    <dbReference type="NCBI Taxonomy" id="608538"/>
    <lineage>
        <taxon>Bacteria</taxon>
        <taxon>Pseudomonadati</taxon>
        <taxon>Aquificota</taxon>
        <taxon>Aquificia</taxon>
        <taxon>Aquificales</taxon>
        <taxon>Aquificaceae</taxon>
        <taxon>Hydrogenobacter</taxon>
    </lineage>
</organism>
<accession>D3DHN7</accession>
<dbReference type="AlphaFoldDB" id="D3DHN7"/>
<dbReference type="KEGG" id="hte:Hydth_0880"/>
<dbReference type="KEGG" id="hth:HTH_0880"/>
<protein>
    <submittedName>
        <fullName evidence="1">Uncharacterized protein</fullName>
    </submittedName>
</protein>
<name>D3DHN7_HYDTT</name>
<sequence length="46" mass="5114">MKPAKKKLTFFPYIGGKHHLAKLIVELIPEHEIDVDSAVGNRSSVV</sequence>
<dbReference type="EMBL" id="AP011112">
    <property type="protein sequence ID" value="BAI69339.1"/>
    <property type="molecule type" value="Genomic_DNA"/>
</dbReference>
<reference evidence="1 2" key="1">
    <citation type="journal article" date="2010" name="J. Bacteriol.">
        <title>Complete genome sequence of the thermophilic, obligately chemolithoautotrophic hydrogen-oxidizing bacterium Hydrogenobacter thermophilus TK-6.</title>
        <authorList>
            <person name="Arai H."/>
            <person name="Kanbe H."/>
            <person name="Ishii M."/>
            <person name="Igarashi Y."/>
        </authorList>
    </citation>
    <scope>NUCLEOTIDE SEQUENCE [LARGE SCALE GENOMIC DNA]</scope>
    <source>
        <strain evidence="2">DSM 6534 / IAM 12695 / TK-6 [Tokyo]</strain>
    </source>
</reference>
<proteinExistence type="predicted"/>
<dbReference type="STRING" id="608538.HTH_0880"/>
<evidence type="ECO:0000313" key="1">
    <source>
        <dbReference type="EMBL" id="BAI69339.1"/>
    </source>
</evidence>
<dbReference type="RefSeq" id="WP_012963519.1">
    <property type="nucleotide sequence ID" value="NC_013799.1"/>
</dbReference>
<gene>
    <name evidence="1" type="ordered locus">HTH_0880</name>
</gene>
<dbReference type="Proteomes" id="UP000002574">
    <property type="component" value="Chromosome"/>
</dbReference>
<evidence type="ECO:0000313" key="2">
    <source>
        <dbReference type="Proteomes" id="UP000002574"/>
    </source>
</evidence>
<keyword evidence="2" id="KW-1185">Reference proteome</keyword>